<dbReference type="InParanoid" id="A0A517SFX7"/>
<evidence type="ECO:0000313" key="1">
    <source>
        <dbReference type="EMBL" id="QDT55032.1"/>
    </source>
</evidence>
<dbReference type="Proteomes" id="UP000315700">
    <property type="component" value="Chromosome"/>
</dbReference>
<keyword evidence="2" id="KW-1185">Reference proteome</keyword>
<protein>
    <submittedName>
        <fullName evidence="1">Uncharacterized protein</fullName>
    </submittedName>
</protein>
<accession>A0A517SFX7</accession>
<dbReference type="OrthoDB" id="281881at2"/>
<dbReference type="KEGG" id="ccos:Pan44_30730"/>
<proteinExistence type="predicted"/>
<evidence type="ECO:0000313" key="2">
    <source>
        <dbReference type="Proteomes" id="UP000315700"/>
    </source>
</evidence>
<name>A0A517SFX7_9PLAN</name>
<sequence>MRHRLRLFTGMTCEEETPKVSVSFGEFRRIVADAQRVQRTWLGDFDGETLQIPEDLLHVLTAYRTTMLPGA</sequence>
<dbReference type="RefSeq" id="WP_145030830.1">
    <property type="nucleotide sequence ID" value="NZ_CP036271.1"/>
</dbReference>
<dbReference type="EMBL" id="CP036271">
    <property type="protein sequence ID" value="QDT55032.1"/>
    <property type="molecule type" value="Genomic_DNA"/>
</dbReference>
<organism evidence="1 2">
    <name type="scientific">Caulifigura coniformis</name>
    <dbReference type="NCBI Taxonomy" id="2527983"/>
    <lineage>
        <taxon>Bacteria</taxon>
        <taxon>Pseudomonadati</taxon>
        <taxon>Planctomycetota</taxon>
        <taxon>Planctomycetia</taxon>
        <taxon>Planctomycetales</taxon>
        <taxon>Planctomycetaceae</taxon>
        <taxon>Caulifigura</taxon>
    </lineage>
</organism>
<dbReference type="AlphaFoldDB" id="A0A517SFX7"/>
<gene>
    <name evidence="1" type="ORF">Pan44_30730</name>
</gene>
<reference evidence="1 2" key="1">
    <citation type="submission" date="2019-02" db="EMBL/GenBank/DDBJ databases">
        <title>Deep-cultivation of Planctomycetes and their phenomic and genomic characterization uncovers novel biology.</title>
        <authorList>
            <person name="Wiegand S."/>
            <person name="Jogler M."/>
            <person name="Boedeker C."/>
            <person name="Pinto D."/>
            <person name="Vollmers J."/>
            <person name="Rivas-Marin E."/>
            <person name="Kohn T."/>
            <person name="Peeters S.H."/>
            <person name="Heuer A."/>
            <person name="Rast P."/>
            <person name="Oberbeckmann S."/>
            <person name="Bunk B."/>
            <person name="Jeske O."/>
            <person name="Meyerdierks A."/>
            <person name="Storesund J.E."/>
            <person name="Kallscheuer N."/>
            <person name="Luecker S."/>
            <person name="Lage O.M."/>
            <person name="Pohl T."/>
            <person name="Merkel B.J."/>
            <person name="Hornburger P."/>
            <person name="Mueller R.-W."/>
            <person name="Bruemmer F."/>
            <person name="Labrenz M."/>
            <person name="Spormann A.M."/>
            <person name="Op den Camp H."/>
            <person name="Overmann J."/>
            <person name="Amann R."/>
            <person name="Jetten M.S.M."/>
            <person name="Mascher T."/>
            <person name="Medema M.H."/>
            <person name="Devos D.P."/>
            <person name="Kaster A.-K."/>
            <person name="Ovreas L."/>
            <person name="Rohde M."/>
            <person name="Galperin M.Y."/>
            <person name="Jogler C."/>
        </authorList>
    </citation>
    <scope>NUCLEOTIDE SEQUENCE [LARGE SCALE GENOMIC DNA]</scope>
    <source>
        <strain evidence="1 2">Pan44</strain>
    </source>
</reference>